<gene>
    <name evidence="3" type="ORF">BQ4739_LOCUS9464</name>
</gene>
<name>A0A383VUK0_TETOB</name>
<protein>
    <submittedName>
        <fullName evidence="3">Uncharacterized protein</fullName>
    </submittedName>
</protein>
<evidence type="ECO:0000256" key="2">
    <source>
        <dbReference type="SAM" id="SignalP"/>
    </source>
</evidence>
<reference evidence="3 4" key="1">
    <citation type="submission" date="2016-10" db="EMBL/GenBank/DDBJ databases">
        <authorList>
            <person name="Cai Z."/>
        </authorList>
    </citation>
    <scope>NUCLEOTIDE SEQUENCE [LARGE SCALE GENOMIC DNA]</scope>
</reference>
<dbReference type="PANTHER" id="PTHR20961:SF124">
    <property type="entry name" value="GLYCOSYLTRANSFERASE"/>
    <property type="match status" value="1"/>
</dbReference>
<dbReference type="GO" id="GO:0016757">
    <property type="term" value="F:glycosyltransferase activity"/>
    <property type="evidence" value="ECO:0007669"/>
    <property type="project" value="InterPro"/>
</dbReference>
<feature type="region of interest" description="Disordered" evidence="1">
    <location>
        <begin position="496"/>
        <end position="517"/>
    </location>
</feature>
<dbReference type="Proteomes" id="UP000256970">
    <property type="component" value="Unassembled WGS sequence"/>
</dbReference>
<sequence>MARTSDRWLLPAAALWLHWLLLVHAGLCPDASVLSRIPSQCQKFSKVCLDQNVYVLYENQANPRHELFSKVPQLQLHNITIDYYGFGDVWGTHFEHPSPLVRPATGGEETRELAHPQFLRCSIPLVVYASHLYMYGNFFAHTVTAIHMMQQAGVLDKRLSLVLDTFGMKLEPWHSFLLAPFTPFGVTTLSHMSSRQPIETPESYSPDGQHARCFWNLLTCQFGGGNPAAPAPLDSPLWSTGQAVVQHYRDSLPPIDPEYADSSKLRVLIGVLPRRSKLRAIVNQDQVWSWCLKFKPPQGVQDWNGTACLLHEFGKDLKADLVYSSQADVMIGVHGEGLFNAFFMPQHSSLIEIRPLNFSGHHSNQYMKDMAHGDGDSIFWWGVNVVNPAHSAPGVLELQRRGAPHTWSRERHTFVRLMALQYLLERITLTRTDKARYHSFREKHEHYISDALEKLNDTQRHRLLHSVRIGVLQQAGGRRRRLLGGQGTARQLQRQHGQLLEAQQQQQQQQPMGLHLQ</sequence>
<feature type="signal peptide" evidence="2">
    <location>
        <begin position="1"/>
        <end position="25"/>
    </location>
</feature>
<dbReference type="EMBL" id="FNXT01000908">
    <property type="protein sequence ID" value="SZX69167.1"/>
    <property type="molecule type" value="Genomic_DNA"/>
</dbReference>
<evidence type="ECO:0000313" key="3">
    <source>
        <dbReference type="EMBL" id="SZX69167.1"/>
    </source>
</evidence>
<proteinExistence type="predicted"/>
<accession>A0A383VUK0</accession>
<dbReference type="InterPro" id="IPR007657">
    <property type="entry name" value="Glycosyltransferase_61"/>
</dbReference>
<evidence type="ECO:0000313" key="4">
    <source>
        <dbReference type="Proteomes" id="UP000256970"/>
    </source>
</evidence>
<organism evidence="3 4">
    <name type="scientific">Tetradesmus obliquus</name>
    <name type="common">Green alga</name>
    <name type="synonym">Acutodesmus obliquus</name>
    <dbReference type="NCBI Taxonomy" id="3088"/>
    <lineage>
        <taxon>Eukaryota</taxon>
        <taxon>Viridiplantae</taxon>
        <taxon>Chlorophyta</taxon>
        <taxon>core chlorophytes</taxon>
        <taxon>Chlorophyceae</taxon>
        <taxon>CS clade</taxon>
        <taxon>Sphaeropleales</taxon>
        <taxon>Scenedesmaceae</taxon>
        <taxon>Tetradesmus</taxon>
    </lineage>
</organism>
<dbReference type="AlphaFoldDB" id="A0A383VUK0"/>
<keyword evidence="2" id="KW-0732">Signal</keyword>
<evidence type="ECO:0000256" key="1">
    <source>
        <dbReference type="SAM" id="MobiDB-lite"/>
    </source>
</evidence>
<keyword evidence="4" id="KW-1185">Reference proteome</keyword>
<feature type="chain" id="PRO_5016674147" evidence="2">
    <location>
        <begin position="26"/>
        <end position="517"/>
    </location>
</feature>
<dbReference type="PANTHER" id="PTHR20961">
    <property type="entry name" value="GLYCOSYLTRANSFERASE"/>
    <property type="match status" value="1"/>
</dbReference>